<sequence length="171" mass="19200">MSFAGISTFLGFMKGFNILLVFLFGFFTCLAQQDVDNSSSKFYGDEFKITELSSKDDVMKQFASMPVADSLNLQFKTKVKEVCKVKGCWMIVELPEGEQAMVRFKDYGFFMPADILEKEVVLNGLAFVEEMSVGDQQHYAKDGGKTEEEIAKITTPKRTYSFEATGVLVPN</sequence>
<dbReference type="EMBL" id="FQZX01000001">
    <property type="protein sequence ID" value="SHJ89303.1"/>
    <property type="molecule type" value="Genomic_DNA"/>
</dbReference>
<dbReference type="Pfam" id="PF16267">
    <property type="entry name" value="DUF4920"/>
    <property type="match status" value="1"/>
</dbReference>
<evidence type="ECO:0000313" key="2">
    <source>
        <dbReference type="Proteomes" id="UP000184314"/>
    </source>
</evidence>
<protein>
    <recommendedName>
        <fullName evidence="3">DUF4920 domain-containing protein</fullName>
    </recommendedName>
</protein>
<dbReference type="Proteomes" id="UP000184314">
    <property type="component" value="Unassembled WGS sequence"/>
</dbReference>
<evidence type="ECO:0000313" key="1">
    <source>
        <dbReference type="EMBL" id="SHJ89303.1"/>
    </source>
</evidence>
<dbReference type="STRING" id="228958.SAMN04488007_1848"/>
<gene>
    <name evidence="1" type="ORF">SAMN04488007_1848</name>
</gene>
<organism evidence="1 2">
    <name type="scientific">Maribacter aquivivus</name>
    <dbReference type="NCBI Taxonomy" id="228958"/>
    <lineage>
        <taxon>Bacteria</taxon>
        <taxon>Pseudomonadati</taxon>
        <taxon>Bacteroidota</taxon>
        <taxon>Flavobacteriia</taxon>
        <taxon>Flavobacteriales</taxon>
        <taxon>Flavobacteriaceae</taxon>
        <taxon>Maribacter</taxon>
    </lineage>
</organism>
<accession>A0A1M6N0Y4</accession>
<name>A0A1M6N0Y4_9FLAO</name>
<dbReference type="InterPro" id="IPR032577">
    <property type="entry name" value="DUF4920"/>
</dbReference>
<dbReference type="AlphaFoldDB" id="A0A1M6N0Y4"/>
<keyword evidence="2" id="KW-1185">Reference proteome</keyword>
<proteinExistence type="predicted"/>
<evidence type="ECO:0008006" key="3">
    <source>
        <dbReference type="Google" id="ProtNLM"/>
    </source>
</evidence>
<reference evidence="2" key="1">
    <citation type="submission" date="2016-11" db="EMBL/GenBank/DDBJ databases">
        <authorList>
            <person name="Varghese N."/>
            <person name="Submissions S."/>
        </authorList>
    </citation>
    <scope>NUCLEOTIDE SEQUENCE [LARGE SCALE GENOMIC DNA]</scope>
    <source>
        <strain evidence="2">DSM 16478</strain>
    </source>
</reference>